<reference evidence="1 2" key="1">
    <citation type="journal article" date="2022" name="Nat. Ecol. Evol.">
        <title>A masculinizing supergene underlies an exaggerated male reproductive morph in a spider.</title>
        <authorList>
            <person name="Hendrickx F."/>
            <person name="De Corte Z."/>
            <person name="Sonet G."/>
            <person name="Van Belleghem S.M."/>
            <person name="Kostlbacher S."/>
            <person name="Vangestel C."/>
        </authorList>
    </citation>
    <scope>NUCLEOTIDE SEQUENCE [LARGE SCALE GENOMIC DNA]</scope>
    <source>
        <strain evidence="1">W744_W776</strain>
    </source>
</reference>
<proteinExistence type="predicted"/>
<name>A0AAV6VMY9_9ARAC</name>
<evidence type="ECO:0000313" key="2">
    <source>
        <dbReference type="Proteomes" id="UP000827092"/>
    </source>
</evidence>
<dbReference type="AlphaFoldDB" id="A0AAV6VMY9"/>
<organism evidence="1 2">
    <name type="scientific">Oedothorax gibbosus</name>
    <dbReference type="NCBI Taxonomy" id="931172"/>
    <lineage>
        <taxon>Eukaryota</taxon>
        <taxon>Metazoa</taxon>
        <taxon>Ecdysozoa</taxon>
        <taxon>Arthropoda</taxon>
        <taxon>Chelicerata</taxon>
        <taxon>Arachnida</taxon>
        <taxon>Araneae</taxon>
        <taxon>Araneomorphae</taxon>
        <taxon>Entelegynae</taxon>
        <taxon>Araneoidea</taxon>
        <taxon>Linyphiidae</taxon>
        <taxon>Erigoninae</taxon>
        <taxon>Oedothorax</taxon>
    </lineage>
</organism>
<comment type="caution">
    <text evidence="1">The sequence shown here is derived from an EMBL/GenBank/DDBJ whole genome shotgun (WGS) entry which is preliminary data.</text>
</comment>
<dbReference type="EMBL" id="JAFNEN010000049">
    <property type="protein sequence ID" value="KAG8197845.1"/>
    <property type="molecule type" value="Genomic_DNA"/>
</dbReference>
<protein>
    <submittedName>
        <fullName evidence="1">Uncharacterized protein</fullName>
    </submittedName>
</protein>
<gene>
    <name evidence="1" type="ORF">JTE90_020122</name>
</gene>
<sequence>MPPAFRHSRVAANLAINRQVDGKASEATPFCHLHQANRSAVGSKRVNRRRGSLGQDGPSEACLFCGLISKKVMEIGGHWERVKRKSIVFVVLTFF</sequence>
<evidence type="ECO:0000313" key="1">
    <source>
        <dbReference type="EMBL" id="KAG8197845.1"/>
    </source>
</evidence>
<accession>A0AAV6VMY9</accession>
<dbReference type="Proteomes" id="UP000827092">
    <property type="component" value="Unassembled WGS sequence"/>
</dbReference>
<keyword evidence="2" id="KW-1185">Reference proteome</keyword>